<dbReference type="InterPro" id="IPR029000">
    <property type="entry name" value="Cyclophilin-like_dom_sf"/>
</dbReference>
<dbReference type="InterPro" id="IPR041183">
    <property type="entry name" value="Cyclophilin-like"/>
</dbReference>
<gene>
    <name evidence="3" type="ORF">SAMN04487894_10534</name>
</gene>
<sequence length="156" mass="17096">MSRLMYTLVILLSCSQLYACNTGNDGSTNKQENNLSKHDSMKLKITIGDKTATAILYDNPTSRDFAAMLPLTVKLDDYSNTEKIFYPSCKLSTKDAPAGFDPSIGDITLYAPWGNIALFYKDFGYSNGLISLGKITSGMDAFTVKGSATVKFELEK</sequence>
<feature type="domain" description="Cyclophilin-like" evidence="2">
    <location>
        <begin position="45"/>
        <end position="153"/>
    </location>
</feature>
<reference evidence="4" key="1">
    <citation type="submission" date="2016-10" db="EMBL/GenBank/DDBJ databases">
        <authorList>
            <person name="Varghese N."/>
            <person name="Submissions S."/>
        </authorList>
    </citation>
    <scope>NUCLEOTIDE SEQUENCE [LARGE SCALE GENOMIC DNA]</scope>
    <source>
        <strain evidence="4">DSM 25811 / CCM 8410 / LMG 26954 / E90</strain>
    </source>
</reference>
<evidence type="ECO:0000256" key="1">
    <source>
        <dbReference type="SAM" id="SignalP"/>
    </source>
</evidence>
<keyword evidence="4" id="KW-1185">Reference proteome</keyword>
<dbReference type="Gene3D" id="2.40.100.20">
    <property type="match status" value="1"/>
</dbReference>
<dbReference type="STRING" id="1285928.SAMN04487894_10534"/>
<evidence type="ECO:0000313" key="3">
    <source>
        <dbReference type="EMBL" id="SDC96240.1"/>
    </source>
</evidence>
<dbReference type="EMBL" id="FMZO01000005">
    <property type="protein sequence ID" value="SDC96240.1"/>
    <property type="molecule type" value="Genomic_DNA"/>
</dbReference>
<dbReference type="AlphaFoldDB" id="A0A1G6QV30"/>
<protein>
    <recommendedName>
        <fullName evidence="2">Cyclophilin-like domain-containing protein</fullName>
    </recommendedName>
</protein>
<organism evidence="3 4">
    <name type="scientific">Niabella drilacis (strain DSM 25811 / CCM 8410 / CCUG 62505 / LMG 26954 / E90)</name>
    <dbReference type="NCBI Taxonomy" id="1285928"/>
    <lineage>
        <taxon>Bacteria</taxon>
        <taxon>Pseudomonadati</taxon>
        <taxon>Bacteroidota</taxon>
        <taxon>Chitinophagia</taxon>
        <taxon>Chitinophagales</taxon>
        <taxon>Chitinophagaceae</taxon>
        <taxon>Niabella</taxon>
    </lineage>
</organism>
<evidence type="ECO:0000259" key="2">
    <source>
        <dbReference type="Pfam" id="PF18050"/>
    </source>
</evidence>
<dbReference type="Pfam" id="PF18050">
    <property type="entry name" value="Cyclophil_like2"/>
    <property type="match status" value="1"/>
</dbReference>
<evidence type="ECO:0000313" key="4">
    <source>
        <dbReference type="Proteomes" id="UP000198757"/>
    </source>
</evidence>
<name>A0A1G6QV30_NIADE</name>
<dbReference type="SUPFAM" id="SSF50891">
    <property type="entry name" value="Cyclophilin-like"/>
    <property type="match status" value="1"/>
</dbReference>
<keyword evidence="1" id="KW-0732">Signal</keyword>
<accession>A0A1G6QV30</accession>
<proteinExistence type="predicted"/>
<feature type="signal peptide" evidence="1">
    <location>
        <begin position="1"/>
        <end position="19"/>
    </location>
</feature>
<dbReference type="Proteomes" id="UP000198757">
    <property type="component" value="Unassembled WGS sequence"/>
</dbReference>
<feature type="chain" id="PRO_5011557178" description="Cyclophilin-like domain-containing protein" evidence="1">
    <location>
        <begin position="20"/>
        <end position="156"/>
    </location>
</feature>